<dbReference type="InterPro" id="IPR022754">
    <property type="entry name" value="DNA_pol_III_gamma-3"/>
</dbReference>
<dbReference type="Pfam" id="PF22608">
    <property type="entry name" value="DNAX_ATPase_lid"/>
    <property type="match status" value="1"/>
</dbReference>
<keyword evidence="6 9" id="KW-0547">Nucleotide-binding</keyword>
<evidence type="ECO:0000256" key="6">
    <source>
        <dbReference type="ARBA" id="ARBA00022741"/>
    </source>
</evidence>
<dbReference type="Gene3D" id="1.20.272.10">
    <property type="match status" value="1"/>
</dbReference>
<dbReference type="Gene3D" id="3.40.50.300">
    <property type="entry name" value="P-loop containing nucleotide triphosphate hydrolases"/>
    <property type="match status" value="1"/>
</dbReference>
<keyword evidence="8 9" id="KW-0067">ATP-binding</keyword>
<dbReference type="Pfam" id="PF12169">
    <property type="entry name" value="DNA_pol3_gamma3"/>
    <property type="match status" value="1"/>
</dbReference>
<dbReference type="CDD" id="cd18137">
    <property type="entry name" value="HLD_clamp_pol_III_gamma_tau"/>
    <property type="match status" value="1"/>
</dbReference>
<dbReference type="InterPro" id="IPR008921">
    <property type="entry name" value="DNA_pol3_clamp-load_cplx_C"/>
</dbReference>
<name>A0A6J4H9Z3_9CHLR</name>
<reference evidence="12" key="1">
    <citation type="submission" date="2020-02" db="EMBL/GenBank/DDBJ databases">
        <authorList>
            <person name="Meier V. D."/>
        </authorList>
    </citation>
    <scope>NUCLEOTIDE SEQUENCE</scope>
    <source>
        <strain evidence="12">AVDCRST_MAG93</strain>
    </source>
</reference>
<protein>
    <recommendedName>
        <fullName evidence="9">DNA polymerase III subunit gamma/tau</fullName>
        <ecNumber evidence="9">2.7.7.7</ecNumber>
    </recommendedName>
</protein>
<evidence type="ECO:0000256" key="2">
    <source>
        <dbReference type="ARBA" id="ARBA00022679"/>
    </source>
</evidence>
<keyword evidence="9" id="KW-0239">DNA-directed DNA polymerase</keyword>
<comment type="similarity">
    <text evidence="1 9">Belongs to the DnaX/STICHEL family.</text>
</comment>
<evidence type="ECO:0000259" key="11">
    <source>
        <dbReference type="Pfam" id="PF22608"/>
    </source>
</evidence>
<evidence type="ECO:0000256" key="5">
    <source>
        <dbReference type="ARBA" id="ARBA00022723"/>
    </source>
</evidence>
<feature type="domain" description="DNA polymerase III gamma subunit" evidence="10">
    <location>
        <begin position="128"/>
        <end position="261"/>
    </location>
</feature>
<dbReference type="FunFam" id="1.10.8.60:FF:000013">
    <property type="entry name" value="DNA polymerase III subunit gamma/tau"/>
    <property type="match status" value="1"/>
</dbReference>
<comment type="function">
    <text evidence="9">DNA polymerase III is a complex, multichain enzyme responsible for most of the replicative synthesis in bacteria. This DNA polymerase also exhibits 3' to 5' exonuclease activity.</text>
</comment>
<dbReference type="EC" id="2.7.7.7" evidence="9"/>
<feature type="domain" description="DNA polymerase III subunit gamma/tau helical lid" evidence="11">
    <location>
        <begin position="79"/>
        <end position="125"/>
    </location>
</feature>
<dbReference type="PANTHER" id="PTHR11669">
    <property type="entry name" value="REPLICATION FACTOR C / DNA POLYMERASE III GAMMA-TAU SUBUNIT"/>
    <property type="match status" value="1"/>
</dbReference>
<evidence type="ECO:0000259" key="10">
    <source>
        <dbReference type="Pfam" id="PF12169"/>
    </source>
</evidence>
<evidence type="ECO:0000256" key="3">
    <source>
        <dbReference type="ARBA" id="ARBA00022695"/>
    </source>
</evidence>
<dbReference type="InterPro" id="IPR027417">
    <property type="entry name" value="P-loop_NTPase"/>
</dbReference>
<keyword evidence="2 9" id="KW-0808">Transferase</keyword>
<accession>A0A6J4H9Z3</accession>
<dbReference type="GO" id="GO:0006261">
    <property type="term" value="P:DNA-templated DNA replication"/>
    <property type="evidence" value="ECO:0007669"/>
    <property type="project" value="TreeGrafter"/>
</dbReference>
<evidence type="ECO:0000256" key="1">
    <source>
        <dbReference type="ARBA" id="ARBA00006360"/>
    </source>
</evidence>
<dbReference type="GO" id="GO:0009360">
    <property type="term" value="C:DNA polymerase III complex"/>
    <property type="evidence" value="ECO:0007669"/>
    <property type="project" value="InterPro"/>
</dbReference>
<dbReference type="GO" id="GO:0003677">
    <property type="term" value="F:DNA binding"/>
    <property type="evidence" value="ECO:0007669"/>
    <property type="project" value="InterPro"/>
</dbReference>
<dbReference type="SUPFAM" id="SSF52540">
    <property type="entry name" value="P-loop containing nucleoside triphosphate hydrolases"/>
    <property type="match status" value="1"/>
</dbReference>
<dbReference type="AlphaFoldDB" id="A0A6J4H9Z3"/>
<dbReference type="InterPro" id="IPR045085">
    <property type="entry name" value="HLD_clamp_pol_III_gamma_tau"/>
</dbReference>
<dbReference type="GO" id="GO:0003887">
    <property type="term" value="F:DNA-directed DNA polymerase activity"/>
    <property type="evidence" value="ECO:0007669"/>
    <property type="project" value="UniProtKB-KW"/>
</dbReference>
<keyword evidence="4 9" id="KW-0235">DNA replication</keyword>
<dbReference type="GO" id="GO:0005524">
    <property type="term" value="F:ATP binding"/>
    <property type="evidence" value="ECO:0007669"/>
    <property type="project" value="UniProtKB-KW"/>
</dbReference>
<dbReference type="NCBIfam" id="TIGR02397">
    <property type="entry name" value="dnaX_nterm"/>
    <property type="match status" value="1"/>
</dbReference>
<sequence length="489" mass="54292">REIIERVQFRPTAFRTKVYVIDETHMLSTAAFNALLKTLEEPPAHVLFILATTEFHKVPATIVSRCQRFVFTRHGVRDIADHLLQIAAAEQVQLEPAAAEIIARSATGAMRDALSVLDQLMAASDNAVTVQHVQALLGAADSGEVLRLVNALADEDLASALRVITEIADGGTDMRQFTRDLVDWVRGIMLLGASGDSSTLNLSAEALDEMQALASRIDLHQLVRWLKLFSNLDHQLKNSPYGQLPLELAVVELIAVPQLTPSTSLPVANPTRSAARPTQAAVPATRVTPKLVTPVEAPPRIPEKQVTAELPPRIPEKQVIEEAPRGVEIQEPQTEAQPSTMVAILSTTTPATTATIPEHIIEVEDNAAFPLEEVEALWPQFVEDMRAEDRMIYAQLEGVIPINIEEQTIVLLARRGPWQKNMLEKERTLRLLERMLSKALQNTVRIRVTMDEQEEMPDTRKQIQHIRKDPLVRKAINIFEAEIIGIDTP</sequence>
<organism evidence="12">
    <name type="scientific">uncultured Chloroflexia bacterium</name>
    <dbReference type="NCBI Taxonomy" id="1672391"/>
    <lineage>
        <taxon>Bacteria</taxon>
        <taxon>Bacillati</taxon>
        <taxon>Chloroflexota</taxon>
        <taxon>Chloroflexia</taxon>
        <taxon>environmental samples</taxon>
    </lineage>
</organism>
<evidence type="ECO:0000256" key="7">
    <source>
        <dbReference type="ARBA" id="ARBA00022833"/>
    </source>
</evidence>
<dbReference type="InterPro" id="IPR012763">
    <property type="entry name" value="DNA_pol_III_sug/sutau_N"/>
</dbReference>
<feature type="non-terminal residue" evidence="12">
    <location>
        <position position="1"/>
    </location>
</feature>
<evidence type="ECO:0000313" key="12">
    <source>
        <dbReference type="EMBL" id="CAA9219211.1"/>
    </source>
</evidence>
<dbReference type="InterPro" id="IPR050238">
    <property type="entry name" value="DNA_Rep/Repair_Clamp_Loader"/>
</dbReference>
<dbReference type="GO" id="GO:0046872">
    <property type="term" value="F:metal ion binding"/>
    <property type="evidence" value="ECO:0007669"/>
    <property type="project" value="UniProtKB-KW"/>
</dbReference>
<comment type="catalytic activity">
    <reaction evidence="9">
        <text>DNA(n) + a 2'-deoxyribonucleoside 5'-triphosphate = DNA(n+1) + diphosphate</text>
        <dbReference type="Rhea" id="RHEA:22508"/>
        <dbReference type="Rhea" id="RHEA-COMP:17339"/>
        <dbReference type="Rhea" id="RHEA-COMP:17340"/>
        <dbReference type="ChEBI" id="CHEBI:33019"/>
        <dbReference type="ChEBI" id="CHEBI:61560"/>
        <dbReference type="ChEBI" id="CHEBI:173112"/>
        <dbReference type="EC" id="2.7.7.7"/>
    </reaction>
</comment>
<dbReference type="SUPFAM" id="SSF48019">
    <property type="entry name" value="post-AAA+ oligomerization domain-like"/>
    <property type="match status" value="1"/>
</dbReference>
<keyword evidence="5" id="KW-0479">Metal-binding</keyword>
<keyword evidence="3 9" id="KW-0548">Nucleotidyltransferase</keyword>
<keyword evidence="7" id="KW-0862">Zinc</keyword>
<dbReference type="Pfam" id="PF13177">
    <property type="entry name" value="DNA_pol3_delta2"/>
    <property type="match status" value="1"/>
</dbReference>
<evidence type="ECO:0000256" key="9">
    <source>
        <dbReference type="RuleBase" id="RU364063"/>
    </source>
</evidence>
<comment type="subunit">
    <text evidence="9">DNA polymerase III contains a core (composed of alpha, epsilon and theta chains) that associates with a tau subunit. This core dimerizes to form the POLIII' complex. PolIII' associates with the gamma complex (composed of gamma, delta, delta', psi and chi chains) and with the beta chain to form the complete DNA polymerase III complex.</text>
</comment>
<evidence type="ECO:0000256" key="8">
    <source>
        <dbReference type="ARBA" id="ARBA00022840"/>
    </source>
</evidence>
<dbReference type="PANTHER" id="PTHR11669:SF0">
    <property type="entry name" value="PROTEIN STICHEL-LIKE 2"/>
    <property type="match status" value="1"/>
</dbReference>
<proteinExistence type="inferred from homology"/>
<dbReference type="EMBL" id="CADCTR010000120">
    <property type="protein sequence ID" value="CAA9219211.1"/>
    <property type="molecule type" value="Genomic_DNA"/>
</dbReference>
<dbReference type="Gene3D" id="1.10.8.60">
    <property type="match status" value="1"/>
</dbReference>
<gene>
    <name evidence="9" type="primary">dnaX</name>
    <name evidence="12" type="ORF">AVDCRST_MAG93-375</name>
</gene>
<evidence type="ECO:0000256" key="4">
    <source>
        <dbReference type="ARBA" id="ARBA00022705"/>
    </source>
</evidence>